<evidence type="ECO:0000313" key="3">
    <source>
        <dbReference type="Proteomes" id="UP000298663"/>
    </source>
</evidence>
<organism evidence="2 3">
    <name type="scientific">Steinernema carpocapsae</name>
    <name type="common">Entomopathogenic nematode</name>
    <dbReference type="NCBI Taxonomy" id="34508"/>
    <lineage>
        <taxon>Eukaryota</taxon>
        <taxon>Metazoa</taxon>
        <taxon>Ecdysozoa</taxon>
        <taxon>Nematoda</taxon>
        <taxon>Chromadorea</taxon>
        <taxon>Rhabditida</taxon>
        <taxon>Tylenchina</taxon>
        <taxon>Panagrolaimomorpha</taxon>
        <taxon>Strongyloidoidea</taxon>
        <taxon>Steinernematidae</taxon>
        <taxon>Steinernema</taxon>
    </lineage>
</organism>
<proteinExistence type="predicted"/>
<gene>
    <name evidence="2" type="ORF">L596_024772</name>
</gene>
<keyword evidence="3" id="KW-1185">Reference proteome</keyword>
<comment type="caution">
    <text evidence="2">The sequence shown here is derived from an EMBL/GenBank/DDBJ whole genome shotgun (WGS) entry which is preliminary data.</text>
</comment>
<dbReference type="EMBL" id="AZBU02000009">
    <property type="protein sequence ID" value="TKR64193.1"/>
    <property type="molecule type" value="Genomic_DNA"/>
</dbReference>
<evidence type="ECO:0000256" key="1">
    <source>
        <dbReference type="SAM" id="MobiDB-lite"/>
    </source>
</evidence>
<accession>A0A4U5M6M1</accession>
<sequence length="83" mass="9425">MSAYSLNGAESPFPIGDIPVSPGFDDDDQTPRAQITIGNEEGEFWNDLRTLRASKREREASHGRRELRRGKDRPKLCTKMCMN</sequence>
<reference evidence="2 3" key="2">
    <citation type="journal article" date="2019" name="G3 (Bethesda)">
        <title>Hybrid Assembly of the Genome of the Entomopathogenic Nematode Steinernema carpocapsae Identifies the X-Chromosome.</title>
        <authorList>
            <person name="Serra L."/>
            <person name="Macchietto M."/>
            <person name="Macias-Munoz A."/>
            <person name="McGill C.J."/>
            <person name="Rodriguez I.M."/>
            <person name="Rodriguez B."/>
            <person name="Murad R."/>
            <person name="Mortazavi A."/>
        </authorList>
    </citation>
    <scope>NUCLEOTIDE SEQUENCE [LARGE SCALE GENOMIC DNA]</scope>
    <source>
        <strain evidence="2 3">ALL</strain>
    </source>
</reference>
<evidence type="ECO:0000313" key="2">
    <source>
        <dbReference type="EMBL" id="TKR64193.1"/>
    </source>
</evidence>
<feature type="region of interest" description="Disordered" evidence="1">
    <location>
        <begin position="1"/>
        <end position="30"/>
    </location>
</feature>
<reference evidence="2 3" key="1">
    <citation type="journal article" date="2015" name="Genome Biol.">
        <title>Comparative genomics of Steinernema reveals deeply conserved gene regulatory networks.</title>
        <authorList>
            <person name="Dillman A.R."/>
            <person name="Macchietto M."/>
            <person name="Porter C.F."/>
            <person name="Rogers A."/>
            <person name="Williams B."/>
            <person name="Antoshechkin I."/>
            <person name="Lee M.M."/>
            <person name="Goodwin Z."/>
            <person name="Lu X."/>
            <person name="Lewis E.E."/>
            <person name="Goodrich-Blair H."/>
            <person name="Stock S.P."/>
            <person name="Adams B.J."/>
            <person name="Sternberg P.W."/>
            <person name="Mortazavi A."/>
        </authorList>
    </citation>
    <scope>NUCLEOTIDE SEQUENCE [LARGE SCALE GENOMIC DNA]</scope>
    <source>
        <strain evidence="2 3">ALL</strain>
    </source>
</reference>
<dbReference type="AlphaFoldDB" id="A0A4U5M6M1"/>
<protein>
    <submittedName>
        <fullName evidence="2">Uncharacterized protein</fullName>
    </submittedName>
</protein>
<dbReference type="Proteomes" id="UP000298663">
    <property type="component" value="Unassembled WGS sequence"/>
</dbReference>
<name>A0A4U5M6M1_STECR</name>